<dbReference type="STRING" id="151894.SAMN04488524_0237"/>
<keyword evidence="4 7" id="KW-0812">Transmembrane</keyword>
<comment type="similarity">
    <text evidence="7">Belongs to the TonB-dependent receptor family.</text>
</comment>
<feature type="domain" description="TonB-dependent receptor plug" evidence="8">
    <location>
        <begin position="223"/>
        <end position="332"/>
    </location>
</feature>
<evidence type="ECO:0000256" key="4">
    <source>
        <dbReference type="ARBA" id="ARBA00022692"/>
    </source>
</evidence>
<gene>
    <name evidence="9" type="ORF">SAMN04488524_0237</name>
</gene>
<dbReference type="Gene3D" id="2.60.40.1120">
    <property type="entry name" value="Carboxypeptidase-like, regulatory domain"/>
    <property type="match status" value="1"/>
</dbReference>
<dbReference type="InterPro" id="IPR023997">
    <property type="entry name" value="TonB-dep_OMP_SusC/RagA_CS"/>
</dbReference>
<name>A0A1W1YWR8_9SPHI</name>
<dbReference type="Pfam" id="PF13715">
    <property type="entry name" value="CarbopepD_reg_2"/>
    <property type="match status" value="1"/>
</dbReference>
<comment type="subcellular location">
    <subcellularLocation>
        <location evidence="1 7">Cell outer membrane</location>
        <topology evidence="1 7">Multi-pass membrane protein</topology>
    </subcellularLocation>
</comment>
<dbReference type="Proteomes" id="UP000192756">
    <property type="component" value="Unassembled WGS sequence"/>
</dbReference>
<evidence type="ECO:0000313" key="10">
    <source>
        <dbReference type="Proteomes" id="UP000192756"/>
    </source>
</evidence>
<dbReference type="EMBL" id="FWXT01000001">
    <property type="protein sequence ID" value="SMC40522.1"/>
    <property type="molecule type" value="Genomic_DNA"/>
</dbReference>
<keyword evidence="6 7" id="KW-0998">Cell outer membrane</keyword>
<evidence type="ECO:0000256" key="5">
    <source>
        <dbReference type="ARBA" id="ARBA00023136"/>
    </source>
</evidence>
<evidence type="ECO:0000256" key="1">
    <source>
        <dbReference type="ARBA" id="ARBA00004571"/>
    </source>
</evidence>
<evidence type="ECO:0000256" key="2">
    <source>
        <dbReference type="ARBA" id="ARBA00022448"/>
    </source>
</evidence>
<dbReference type="InterPro" id="IPR037066">
    <property type="entry name" value="Plug_dom_sf"/>
</dbReference>
<dbReference type="InterPro" id="IPR008969">
    <property type="entry name" value="CarboxyPept-like_regulatory"/>
</dbReference>
<dbReference type="PROSITE" id="PS52016">
    <property type="entry name" value="TONB_DEPENDENT_REC_3"/>
    <property type="match status" value="1"/>
</dbReference>
<dbReference type="NCBIfam" id="TIGR04057">
    <property type="entry name" value="SusC_RagA_signa"/>
    <property type="match status" value="1"/>
</dbReference>
<organism evidence="9 10">
    <name type="scientific">Pedobacter africanus</name>
    <dbReference type="NCBI Taxonomy" id="151894"/>
    <lineage>
        <taxon>Bacteria</taxon>
        <taxon>Pseudomonadati</taxon>
        <taxon>Bacteroidota</taxon>
        <taxon>Sphingobacteriia</taxon>
        <taxon>Sphingobacteriales</taxon>
        <taxon>Sphingobacteriaceae</taxon>
        <taxon>Pedobacter</taxon>
    </lineage>
</organism>
<keyword evidence="2 7" id="KW-0813">Transport</keyword>
<evidence type="ECO:0000313" key="9">
    <source>
        <dbReference type="EMBL" id="SMC40522.1"/>
    </source>
</evidence>
<dbReference type="InterPro" id="IPR023996">
    <property type="entry name" value="TonB-dep_OMP_SusC/RagA"/>
</dbReference>
<dbReference type="Gene3D" id="2.40.170.20">
    <property type="entry name" value="TonB-dependent receptor, beta-barrel domain"/>
    <property type="match status" value="1"/>
</dbReference>
<proteinExistence type="inferred from homology"/>
<dbReference type="SUPFAM" id="SSF56935">
    <property type="entry name" value="Porins"/>
    <property type="match status" value="1"/>
</dbReference>
<evidence type="ECO:0000256" key="6">
    <source>
        <dbReference type="ARBA" id="ARBA00023237"/>
    </source>
</evidence>
<dbReference type="SUPFAM" id="SSF49464">
    <property type="entry name" value="Carboxypeptidase regulatory domain-like"/>
    <property type="match status" value="1"/>
</dbReference>
<dbReference type="AlphaFoldDB" id="A0A1W1YWR8"/>
<reference evidence="10" key="1">
    <citation type="submission" date="2017-04" db="EMBL/GenBank/DDBJ databases">
        <authorList>
            <person name="Varghese N."/>
            <person name="Submissions S."/>
        </authorList>
    </citation>
    <scope>NUCLEOTIDE SEQUENCE [LARGE SCALE GENOMIC DNA]</scope>
    <source>
        <strain evidence="10">DSM 12126</strain>
    </source>
</reference>
<dbReference type="NCBIfam" id="TIGR04056">
    <property type="entry name" value="OMP_RagA_SusC"/>
    <property type="match status" value="1"/>
</dbReference>
<keyword evidence="5 7" id="KW-0472">Membrane</keyword>
<evidence type="ECO:0000256" key="7">
    <source>
        <dbReference type="PROSITE-ProRule" id="PRU01360"/>
    </source>
</evidence>
<sequence>MEIYSYELCSKKCYRAYKLFLIMKLIVFFLLTGLLQVSASGFAQRVTLSEKNAKLEQVFSKIRKQTGFDFLCDADIIRQTKPITLDVKNSPLTTVLEKCFEGQKVSFSFIDNMIVVRKMAGGQLPELKIVTIKGVVTDTKGQPLPGVSVKLKGASSGGASTNRSGQYTITVPEPSGSLVFSFMGFITREVPVEGRTSIDVQLTESNTALNEVVVVAYGTQTARNLVGSVATLSATDIKDQPTGTFAERLSGKLPGAQVAQTTGRPGQGMDLRIRGAASLGTNVRPLIVVDGQPMPANPDNINNINADEIESFTILKDASSTALYGSRAANGVIIITTKRGKVGGTQINFNSYYGVASLMKELIPPVMNANQLATYMKGFYEDKIKYEGFTGSVPSVYQNPEQYGVGTDWFDVLTRNAPVQNYSLSINTGNEKSSFSLIGGFFNQQGILKNTGYKRFSLRANGDINLSKNIKIGFGVAPSIQLEHNNRQGTGFNVDGQRNIFAAASMIPTMGSPYNPDGSLALGITGFTNQFVWANPLRQLLEVQDDANRIRVLANVFTEIKLTNDLTFRTSGSADIGNMTRNRFIPSTSMGGFNAVPIENPPPGNNTALGQALSNSDYTWLNENTLNYQKRFGQHALQLLGGLSIQRSTGLASDMVGRDFPDDKITYLSAATRFTTNTSSFNAWSMMSVLSRLNYSYKERYIVQATLRRDGSSRFGNNYKWGTFPSVGAGWIVSEESFLKNVPKISFLKLRASYGLTGMNEIGNYTTAASIGNANYTFSGGLAPGKVQNSLGNQDLAWERNKQFDAGLDLGLFNDRINFTYDYYNKLTSGLLFSVPVPQSSGFTTVQDNLGDISQWGHEFVLSSKNMTGNFKWNTSFNISFNRNLVKRIGLNNISFADSPTTTLSEFTDYRTLVGKPVGQFYGYIFDGIFMNQAEADAGPKYYGTGTTTLSRAGTVRFKDLNGDGKITYPEDQTVIGDPNPKFIFGLSNNFQYKNFDLSIAISGTSGNKLKNGMQESTYNLDGVFNGPPELLNRWRSEEDPGNGRIARTLAGTTAAYRTDNTLFIYDASHLTINNVALGYTFKKWRTPYIKNLRIYTSVQNAYIFTSYPGNPEVSAGGLGFVTQQGQDLGAYPLQRTFTFGLNLDL</sequence>
<dbReference type="Pfam" id="PF07715">
    <property type="entry name" value="Plug"/>
    <property type="match status" value="1"/>
</dbReference>
<keyword evidence="10" id="KW-1185">Reference proteome</keyword>
<dbReference type="InterPro" id="IPR036942">
    <property type="entry name" value="Beta-barrel_TonB_sf"/>
</dbReference>
<keyword evidence="3 7" id="KW-1134">Transmembrane beta strand</keyword>
<protein>
    <submittedName>
        <fullName evidence="9">TonB-linked outer membrane protein, SusC/RagA family</fullName>
    </submittedName>
</protein>
<dbReference type="GO" id="GO:0009279">
    <property type="term" value="C:cell outer membrane"/>
    <property type="evidence" value="ECO:0007669"/>
    <property type="project" value="UniProtKB-SubCell"/>
</dbReference>
<dbReference type="InterPro" id="IPR039426">
    <property type="entry name" value="TonB-dep_rcpt-like"/>
</dbReference>
<evidence type="ECO:0000259" key="8">
    <source>
        <dbReference type="Pfam" id="PF07715"/>
    </source>
</evidence>
<evidence type="ECO:0000256" key="3">
    <source>
        <dbReference type="ARBA" id="ARBA00022452"/>
    </source>
</evidence>
<dbReference type="Gene3D" id="2.170.130.10">
    <property type="entry name" value="TonB-dependent receptor, plug domain"/>
    <property type="match status" value="1"/>
</dbReference>
<dbReference type="InterPro" id="IPR012910">
    <property type="entry name" value="Plug_dom"/>
</dbReference>
<accession>A0A1W1YWR8</accession>